<dbReference type="Gene3D" id="1.10.287.470">
    <property type="entry name" value="Helix hairpin bin"/>
    <property type="match status" value="1"/>
</dbReference>
<dbReference type="InterPro" id="IPR050393">
    <property type="entry name" value="MFP_Efflux_Pump"/>
</dbReference>
<keyword evidence="2" id="KW-1133">Transmembrane helix</keyword>
<reference evidence="3 4" key="1">
    <citation type="submission" date="2019-06" db="EMBL/GenBank/DDBJ databases">
        <title>Whole genome shotgun sequence of Nitrobacter winogradskyi NBRC 14297.</title>
        <authorList>
            <person name="Hosoyama A."/>
            <person name="Uohara A."/>
            <person name="Ohji S."/>
            <person name="Ichikawa N."/>
        </authorList>
    </citation>
    <scope>NUCLEOTIDE SEQUENCE [LARGE SCALE GENOMIC DNA]</scope>
    <source>
        <strain evidence="3 4">NBRC 14297</strain>
    </source>
</reference>
<dbReference type="AlphaFoldDB" id="A0A4Y3WB48"/>
<organism evidence="3 4">
    <name type="scientific">Nitrobacter winogradskyi</name>
    <name type="common">Nitrobacter agilis</name>
    <dbReference type="NCBI Taxonomy" id="913"/>
    <lineage>
        <taxon>Bacteria</taxon>
        <taxon>Pseudomonadati</taxon>
        <taxon>Pseudomonadota</taxon>
        <taxon>Alphaproteobacteria</taxon>
        <taxon>Hyphomicrobiales</taxon>
        <taxon>Nitrobacteraceae</taxon>
        <taxon>Nitrobacter</taxon>
    </lineage>
</organism>
<feature type="coiled-coil region" evidence="1">
    <location>
        <begin position="121"/>
        <end position="169"/>
    </location>
</feature>
<accession>A0A4Y3WB48</accession>
<name>A0A4Y3WB48_NITWI</name>
<proteinExistence type="predicted"/>
<dbReference type="OrthoDB" id="7929252at2"/>
<keyword evidence="1" id="KW-0175">Coiled coil</keyword>
<dbReference type="PANTHER" id="PTHR30367">
    <property type="entry name" value="P-HYDROXYBENZOIC ACID EFFLUX PUMP SUBUNIT AAEA-RELATED"/>
    <property type="match status" value="1"/>
</dbReference>
<dbReference type="EMBL" id="BJNF01000058">
    <property type="protein sequence ID" value="GEC16262.1"/>
    <property type="molecule type" value="Genomic_DNA"/>
</dbReference>
<feature type="transmembrane region" description="Helical" evidence="2">
    <location>
        <begin position="43"/>
        <end position="61"/>
    </location>
</feature>
<keyword evidence="2" id="KW-0812">Transmembrane</keyword>
<gene>
    <name evidence="3" type="ORF">NWI01_21540</name>
</gene>
<dbReference type="Proteomes" id="UP000318825">
    <property type="component" value="Unassembled WGS sequence"/>
</dbReference>
<dbReference type="Gene3D" id="2.40.50.100">
    <property type="match status" value="1"/>
</dbReference>
<evidence type="ECO:0000256" key="1">
    <source>
        <dbReference type="SAM" id="Coils"/>
    </source>
</evidence>
<sequence>MFELIICSLVTLLPDYLYRRYVQNKRLGKEITFYSVWYELRWGITGCLLLTVSLITMIFYFHPSTTSATLYFRTVSILPEIPGRVAEVGADFSVSVSRGSVPVSQGDLLFRLDSSKQEAALETAKRKVAEVDAAIVSAEVDVTKAEAQVQETRAAYQQAKDELNVKSELQRRNPGIVPQRDIEKLQVVVSQRQAGIDAAVAGKQSLLTRVSTLLPAEKASAEAALAQAQVDVDKTFVRVGTSGRVEQFVLRVGDVVNPLMRSAGVLIPEGAGQRALQAGFGQIEAQVMKVGMVAEATCISKPWVIIPMVVTTVQNYIAAGQFRGGENLVEAQNVAKPGTILVHLEPLYQGGLAGVTAGSSCIVNAYTSNHDEIAAKETSTGRKIVLHVIDGVGLVHALLLRIQALLLPVKTLVLSGH</sequence>
<dbReference type="RefSeq" id="WP_141383900.1">
    <property type="nucleotide sequence ID" value="NZ_BJNF01000058.1"/>
</dbReference>
<evidence type="ECO:0000313" key="3">
    <source>
        <dbReference type="EMBL" id="GEC16262.1"/>
    </source>
</evidence>
<comment type="caution">
    <text evidence="3">The sequence shown here is derived from an EMBL/GenBank/DDBJ whole genome shotgun (WGS) entry which is preliminary data.</text>
</comment>
<keyword evidence="2" id="KW-0472">Membrane</keyword>
<dbReference type="PANTHER" id="PTHR30367:SF12">
    <property type="entry name" value="P-HYDROXYBENZOIC ACID EFFLUX PUMP SUBUNIT AAEA"/>
    <property type="match status" value="1"/>
</dbReference>
<evidence type="ECO:0008006" key="5">
    <source>
        <dbReference type="Google" id="ProtNLM"/>
    </source>
</evidence>
<protein>
    <recommendedName>
        <fullName evidence="5">Secretion protein HlyD</fullName>
    </recommendedName>
</protein>
<evidence type="ECO:0000256" key="2">
    <source>
        <dbReference type="SAM" id="Phobius"/>
    </source>
</evidence>
<evidence type="ECO:0000313" key="4">
    <source>
        <dbReference type="Proteomes" id="UP000318825"/>
    </source>
</evidence>